<keyword evidence="2" id="KW-1185">Reference proteome</keyword>
<organism evidence="1 2">
    <name type="scientific">Melia azedarach</name>
    <name type="common">Chinaberry tree</name>
    <dbReference type="NCBI Taxonomy" id="155640"/>
    <lineage>
        <taxon>Eukaryota</taxon>
        <taxon>Viridiplantae</taxon>
        <taxon>Streptophyta</taxon>
        <taxon>Embryophyta</taxon>
        <taxon>Tracheophyta</taxon>
        <taxon>Spermatophyta</taxon>
        <taxon>Magnoliopsida</taxon>
        <taxon>eudicotyledons</taxon>
        <taxon>Gunneridae</taxon>
        <taxon>Pentapetalae</taxon>
        <taxon>rosids</taxon>
        <taxon>malvids</taxon>
        <taxon>Sapindales</taxon>
        <taxon>Meliaceae</taxon>
        <taxon>Melia</taxon>
    </lineage>
</organism>
<protein>
    <submittedName>
        <fullName evidence="1">Uncharacterized protein</fullName>
    </submittedName>
</protein>
<accession>A0ACC1YE31</accession>
<comment type="caution">
    <text evidence="1">The sequence shown here is derived from an EMBL/GenBank/DDBJ whole genome shotgun (WGS) entry which is preliminary data.</text>
</comment>
<dbReference type="Proteomes" id="UP001164539">
    <property type="component" value="Chromosome 3"/>
</dbReference>
<evidence type="ECO:0000313" key="2">
    <source>
        <dbReference type="Proteomes" id="UP001164539"/>
    </source>
</evidence>
<sequence length="168" mass="19566">MHKNKQKRETESKDEEMDFRKIMEDIEYLGSSHMTWKERKELENKRVVSLGGQPLKKQRLPLSVARVPMKRQKEREQKMQEERAILGRFGGKFAGTKRTTEKRKPEDRVLKSSEGHFRNGVLDVKHLLHPGPSRDHTDSVTHMISKGKKKGKGKKNRGKKKGGDKKRL</sequence>
<name>A0ACC1YE31_MELAZ</name>
<dbReference type="EMBL" id="CM051396">
    <property type="protein sequence ID" value="KAJ4722095.1"/>
    <property type="molecule type" value="Genomic_DNA"/>
</dbReference>
<reference evidence="1 2" key="1">
    <citation type="journal article" date="2023" name="Science">
        <title>Complex scaffold remodeling in plant triterpene biosynthesis.</title>
        <authorList>
            <person name="De La Pena R."/>
            <person name="Hodgson H."/>
            <person name="Liu J.C."/>
            <person name="Stephenson M.J."/>
            <person name="Martin A.C."/>
            <person name="Owen C."/>
            <person name="Harkess A."/>
            <person name="Leebens-Mack J."/>
            <person name="Jimenez L.E."/>
            <person name="Osbourn A."/>
            <person name="Sattely E.S."/>
        </authorList>
    </citation>
    <scope>NUCLEOTIDE SEQUENCE [LARGE SCALE GENOMIC DNA]</scope>
    <source>
        <strain evidence="2">cv. JPN11</strain>
        <tissue evidence="1">Leaf</tissue>
    </source>
</reference>
<proteinExistence type="predicted"/>
<evidence type="ECO:0000313" key="1">
    <source>
        <dbReference type="EMBL" id="KAJ4722095.1"/>
    </source>
</evidence>
<gene>
    <name evidence="1" type="ORF">OWV82_005656</name>
</gene>